<evidence type="ECO:0000313" key="2">
    <source>
        <dbReference type="EMBL" id="ABE00638.1"/>
    </source>
</evidence>
<dbReference type="Gene3D" id="2.60.530.10">
    <property type="entry name" value="Major cell-surface adhesin PAc"/>
    <property type="match status" value="1"/>
</dbReference>
<protein>
    <recommendedName>
        <fullName evidence="1">Glucan-binding protein C/Surface antigen I/II V-domain domain-containing protein</fullName>
    </recommendedName>
</protein>
<reference evidence="2 3" key="1">
    <citation type="journal article" date="2006" name="Proc. Natl. Acad. Sci. U.S.A.">
        <title>Multireplicon genome architecture of Lactobacillus salivarius.</title>
        <authorList>
            <person name="Claesson M.J."/>
            <person name="Li Y."/>
            <person name="Leahy S."/>
            <person name="Canchaya C."/>
            <person name="van Pijkeren J.P."/>
            <person name="Cerdeno-Tarraga A.M."/>
            <person name="Parkhill J."/>
            <person name="Flynn S."/>
            <person name="O'Sullivan G.C."/>
            <person name="Collins J.K."/>
            <person name="Higgins D."/>
            <person name="Shanahan F."/>
            <person name="Fitzgerald G.F."/>
            <person name="van Sinderen D."/>
            <person name="O'Toole P.W."/>
        </authorList>
    </citation>
    <scope>NUCLEOTIDE SEQUENCE [LARGE SCALE GENOMIC DNA]</scope>
    <source>
        <strain evidence="2 3">UCC118</strain>
    </source>
</reference>
<dbReference type="AlphaFoldDB" id="Q1WR60"/>
<dbReference type="KEGG" id="lsl:LSL_1832c"/>
<keyword evidence="2" id="KW-0614">Plasmid</keyword>
<name>Q1WR60_LIGS1</name>
<dbReference type="SUPFAM" id="SSF74914">
    <property type="entry name" value="V-region of surface antigen I/II (SA I/II, PAC)"/>
    <property type="match status" value="1"/>
</dbReference>
<dbReference type="Proteomes" id="UP000006559">
    <property type="component" value="Plasmid pMP118"/>
</dbReference>
<geneLocation type="plasmid" evidence="2 3">
    <name>pMP118</name>
</geneLocation>
<sequence length="270" mass="29700">MEYSAVFNGSQNGKVATATWIMPDGAYYKNLDGTKVRIAKVVGVLSNVVASGDNSNRVILGFFNNPIMHAFSAFANSVDETFYFYDDAGKLINFKDGTAWFGIASLNYFNSSMWDWYTEKEVSETVKAISGAKIYTPNGNITLGDDGKTHEDQVPAHDLGNGFYGVNGTNYSGFAVAQVSNGATFRWSKKGYNNAGDFYWDESKKTYLSSKTGYDNTDFTGAGNDVNSYYQWVMSTDLYGMAKTLTPPTPPTVKYNHTNVALGLEFNLIS</sequence>
<dbReference type="EMBL" id="CP000234">
    <property type="protein sequence ID" value="ABE00638.1"/>
    <property type="molecule type" value="Genomic_DNA"/>
</dbReference>
<proteinExistence type="predicted"/>
<gene>
    <name evidence="2" type="ORF">LSL_1832c</name>
</gene>
<dbReference type="Pfam" id="PF08363">
    <property type="entry name" value="GbpC"/>
    <property type="match status" value="1"/>
</dbReference>
<accession>Q1WR60</accession>
<organism evidence="2 3">
    <name type="scientific">Ligilactobacillus salivarius (strain UCC118)</name>
    <name type="common">Lactobacillus salivarius</name>
    <dbReference type="NCBI Taxonomy" id="362948"/>
    <lineage>
        <taxon>Bacteria</taxon>
        <taxon>Bacillati</taxon>
        <taxon>Bacillota</taxon>
        <taxon>Bacilli</taxon>
        <taxon>Lactobacillales</taxon>
        <taxon>Lactobacillaceae</taxon>
        <taxon>Ligilactobacillus</taxon>
    </lineage>
</organism>
<dbReference type="InterPro" id="IPR036234">
    <property type="entry name" value="SA_I/II_PAC_V_sf"/>
</dbReference>
<dbReference type="InterPro" id="IPR013574">
    <property type="entry name" value="Glucan-bd_C/Surface_Ag-I/II_V"/>
</dbReference>
<dbReference type="PATRIC" id="fig|362948.14.peg.1956"/>
<keyword evidence="3" id="KW-1185">Reference proteome</keyword>
<dbReference type="RefSeq" id="WP_011476618.1">
    <property type="nucleotide sequence ID" value="NC_007930.1"/>
</dbReference>
<evidence type="ECO:0000313" key="3">
    <source>
        <dbReference type="Proteomes" id="UP000006559"/>
    </source>
</evidence>
<evidence type="ECO:0000259" key="1">
    <source>
        <dbReference type="Pfam" id="PF08363"/>
    </source>
</evidence>
<dbReference type="HOGENOM" id="CLU_1114716_0_0_9"/>
<feature type="domain" description="Glucan-binding protein C/Surface antigen I/II V-domain" evidence="1">
    <location>
        <begin position="37"/>
        <end position="173"/>
    </location>
</feature>